<dbReference type="GO" id="GO:0005743">
    <property type="term" value="C:mitochondrial inner membrane"/>
    <property type="evidence" value="ECO:0007669"/>
    <property type="project" value="InterPro"/>
</dbReference>
<dbReference type="Pfam" id="PF14611">
    <property type="entry name" value="KH_SLS1_1"/>
    <property type="match status" value="1"/>
</dbReference>
<dbReference type="InterPro" id="IPR048400">
    <property type="entry name" value="SLS1_N"/>
</dbReference>
<evidence type="ECO:0000256" key="1">
    <source>
        <dbReference type="SAM" id="MobiDB-lite"/>
    </source>
</evidence>
<accession>A0AAN9U6J4</accession>
<feature type="domain" description="SLS1 N-terminal" evidence="3">
    <location>
        <begin position="256"/>
        <end position="437"/>
    </location>
</feature>
<evidence type="ECO:0000259" key="4">
    <source>
        <dbReference type="Pfam" id="PF20777"/>
    </source>
</evidence>
<dbReference type="AlphaFoldDB" id="A0AAN9U6J4"/>
<dbReference type="Pfam" id="PF20776">
    <property type="entry name" value="SLS1_N"/>
    <property type="match status" value="1"/>
</dbReference>
<gene>
    <name evidence="6" type="ORF">SLS53_005156</name>
</gene>
<evidence type="ECO:0000259" key="3">
    <source>
        <dbReference type="Pfam" id="PF20776"/>
    </source>
</evidence>
<evidence type="ECO:0000313" key="6">
    <source>
        <dbReference type="EMBL" id="KAK7740688.1"/>
    </source>
</evidence>
<name>A0AAN9U6J4_9PEZI</name>
<dbReference type="InterPro" id="IPR032741">
    <property type="entry name" value="Sls1_KH-1"/>
</dbReference>
<dbReference type="InterPro" id="IPR048748">
    <property type="entry name" value="SLS1_KH2"/>
</dbReference>
<evidence type="ECO:0000259" key="5">
    <source>
        <dbReference type="Pfam" id="PF20778"/>
    </source>
</evidence>
<dbReference type="EMBL" id="JAJSPL020000019">
    <property type="protein sequence ID" value="KAK7740688.1"/>
    <property type="molecule type" value="Genomic_DNA"/>
</dbReference>
<evidence type="ECO:0000313" key="7">
    <source>
        <dbReference type="Proteomes" id="UP001320245"/>
    </source>
</evidence>
<dbReference type="InterPro" id="IPR048401">
    <property type="entry name" value="SLS1_C"/>
</dbReference>
<comment type="caution">
    <text evidence="6">The sequence shown here is derived from an EMBL/GenBank/DDBJ whole genome shotgun (WGS) entry which is preliminary data.</text>
</comment>
<keyword evidence="7" id="KW-1185">Reference proteome</keyword>
<dbReference type="Pfam" id="PF20777">
    <property type="entry name" value="KH_SLS1_2"/>
    <property type="match status" value="1"/>
</dbReference>
<feature type="domain" description="SLS1 second KH" evidence="4">
    <location>
        <begin position="520"/>
        <end position="584"/>
    </location>
</feature>
<feature type="compositionally biased region" description="Polar residues" evidence="1">
    <location>
        <begin position="71"/>
        <end position="92"/>
    </location>
</feature>
<proteinExistence type="predicted"/>
<evidence type="ECO:0000259" key="2">
    <source>
        <dbReference type="Pfam" id="PF14611"/>
    </source>
</evidence>
<dbReference type="Proteomes" id="UP001320245">
    <property type="component" value="Unassembled WGS sequence"/>
</dbReference>
<sequence length="1048" mass="116725">MFSSSVAGGSICLRCQLRAVTRRAIPSVAAAQIRGRRRQYASEATKPDSQEDELVAILRSQAHDESRQKHQPSSTWTTDEQQEQQKTSRQASVFRTCPDCREVFNTKQLLQRHRTRGLCSAQSKAKANEPSAQEQNQENGGSHESDVSFESAVDSGVNEETEARPLVRRTYKNNKVVAEEAPIKEAPKKKYRRGNMKLEADASKLAIDTLGKPAEVLVLRDRGEWKRKALPIVKISEEAAQNSLGIEEFLLEEEGQSSDSYLRFLHDLKPQQKILPAREFKSLYDELLAGFTSLQLEKYVEWHREGQPLEEIEDHDLDEEYVISEDDVVAEDTILAEDVTITEDITEDATVSEDPAEAEDEVFDEDVVAAEDQTSPSSLFDKAIKYPWMVSEAHWSPEVAGAIKETDYPLRGYVLKSMRPKQRLAIQLMRECWGVSAQELQDGNGSMDVLVRDLEFGLLTLGTQRFLQKISRILLKPAGRLEVIRSQNLIRIVAPKAIAETCVNALDETLKRIKTKSFPLHQVPMQDLDAGTLAELGSITNSVVQFDSSHQEIQVSWIDIRDGDSQSDKIEDLGDVIFRLLLTAHTSASTTKTLTVYPELEGRGRFLEDFSDKNKLSWIDRRREWARLCLPLTSGKSHTATVWPLTTDVLKYRIQPSAEDLILPASRLKPKIDAFYRNFTFPRPLEGKPLGIPKPRVDQPEEPELTHVDGLELTKPTISGWLPFSVSTNAVFGHILHQNSPSLAQTLSQPTTALVNWPRTLSPLIPPVANMSLPGWVPYEHTDTGRSTILMRFVPYTENAANGHEGSPPQSQSPRPPHLELRLVASASDDLEAHSLRAISQTSISDILLPAEHVDVRATQRLYAELPGATIHATDGMAPLAEFLRDSRLEPSKGSLVTPPRVRDLGLPRWLVQGGGGGRGDLSAAARLREGLPPMTPGGEDALAHEVVPTSYVFAGLEVHRTLATTYDGWRLMYTSVEAGQGGGRRAELSLEAVPGYDGDLRRQRETISATYFLRSMYQLARGLKGHVVEGPDGEEVRTSISWVDQDG</sequence>
<protein>
    <submittedName>
        <fullName evidence="6">Uncharacterized protein</fullName>
    </submittedName>
</protein>
<feature type="domain" description="SLS1 C-terminal" evidence="5">
    <location>
        <begin position="615"/>
        <end position="1002"/>
    </location>
</feature>
<organism evidence="6 7">
    <name type="scientific">Cytospora paraplurivora</name>
    <dbReference type="NCBI Taxonomy" id="2898453"/>
    <lineage>
        <taxon>Eukaryota</taxon>
        <taxon>Fungi</taxon>
        <taxon>Dikarya</taxon>
        <taxon>Ascomycota</taxon>
        <taxon>Pezizomycotina</taxon>
        <taxon>Sordariomycetes</taxon>
        <taxon>Sordariomycetidae</taxon>
        <taxon>Diaporthales</taxon>
        <taxon>Cytosporaceae</taxon>
        <taxon>Cytospora</taxon>
    </lineage>
</organism>
<feature type="domain" description="SLS1 first KH" evidence="2">
    <location>
        <begin position="445"/>
        <end position="513"/>
    </location>
</feature>
<feature type="region of interest" description="Disordered" evidence="1">
    <location>
        <begin position="120"/>
        <end position="168"/>
    </location>
</feature>
<dbReference type="Pfam" id="PF20778">
    <property type="entry name" value="SLS1_C"/>
    <property type="match status" value="1"/>
</dbReference>
<feature type="compositionally biased region" description="Polar residues" evidence="1">
    <location>
        <begin position="120"/>
        <end position="140"/>
    </location>
</feature>
<reference evidence="6 7" key="1">
    <citation type="journal article" date="2023" name="PLoS ONE">
        <title>Cytospora paraplurivora sp. nov. isolated from orchards with fruit tree decline syndrome in Ontario, Canada.</title>
        <authorList>
            <person name="Ilyukhin E."/>
            <person name="Nguyen H.D.T."/>
            <person name="Castle A.J."/>
            <person name="Ellouze W."/>
        </authorList>
    </citation>
    <scope>NUCLEOTIDE SEQUENCE [LARGE SCALE GENOMIC DNA]</scope>
    <source>
        <strain evidence="6 7">FDS-564</strain>
    </source>
</reference>
<feature type="region of interest" description="Disordered" evidence="1">
    <location>
        <begin position="60"/>
        <end position="92"/>
    </location>
</feature>